<reference evidence="1" key="1">
    <citation type="submission" date="2019-05" db="EMBL/GenBank/DDBJ databases">
        <authorList>
            <consortium name="Pathogen Informatics"/>
        </authorList>
    </citation>
    <scope>NUCLEOTIDE SEQUENCE [LARGE SCALE GENOMIC DNA]</scope>
    <source>
        <strain evidence="1">NCTC12965</strain>
    </source>
</reference>
<gene>
    <name evidence="1" type="ORF">NCTC12965_06857</name>
</gene>
<accession>A0A4U9W7X7</accession>
<name>A0A4U9W7X7_SERFO</name>
<dbReference type="AlphaFoldDB" id="A0A4U9W7X7"/>
<organism evidence="1">
    <name type="scientific">Serratia fonticola</name>
    <dbReference type="NCBI Taxonomy" id="47917"/>
    <lineage>
        <taxon>Bacteria</taxon>
        <taxon>Pseudomonadati</taxon>
        <taxon>Pseudomonadota</taxon>
        <taxon>Gammaproteobacteria</taxon>
        <taxon>Enterobacterales</taxon>
        <taxon>Yersiniaceae</taxon>
        <taxon>Serratia</taxon>
    </lineage>
</organism>
<sequence length="46" mass="5467">MSMHIQAPYQLLFAENHEHRPYYRLIYSTNMVGSLMRSFLTSCLIC</sequence>
<proteinExistence type="predicted"/>
<dbReference type="EMBL" id="CABEEZ010000133">
    <property type="protein sequence ID" value="VTR54952.1"/>
    <property type="molecule type" value="Genomic_DNA"/>
</dbReference>
<evidence type="ECO:0000313" key="1">
    <source>
        <dbReference type="EMBL" id="VTR54952.1"/>
    </source>
</evidence>
<protein>
    <submittedName>
        <fullName evidence="1">Uncharacterized protein</fullName>
    </submittedName>
</protein>